<feature type="chain" id="PRO_5034393447" description="DUF7482 domain-containing protein" evidence="1">
    <location>
        <begin position="25"/>
        <end position="192"/>
    </location>
</feature>
<gene>
    <name evidence="3" type="ORF">ZMTM_22980</name>
</gene>
<dbReference type="RefSeq" id="WP_221764067.1">
    <property type="nucleotide sequence ID" value="NZ_AP024110.1"/>
</dbReference>
<dbReference type="EMBL" id="AP024110">
    <property type="protein sequence ID" value="BCM26039.1"/>
    <property type="molecule type" value="Genomic_DNA"/>
</dbReference>
<feature type="domain" description="DUF7482" evidence="2">
    <location>
        <begin position="54"/>
        <end position="180"/>
    </location>
</feature>
<protein>
    <recommendedName>
        <fullName evidence="2">DUF7482 domain-containing protein</fullName>
    </recommendedName>
</protein>
<evidence type="ECO:0000256" key="1">
    <source>
        <dbReference type="SAM" id="SignalP"/>
    </source>
</evidence>
<evidence type="ECO:0000259" key="2">
    <source>
        <dbReference type="Pfam" id="PF24298"/>
    </source>
</evidence>
<dbReference type="AlphaFoldDB" id="A0A8D5JXE0"/>
<dbReference type="InterPro" id="IPR055905">
    <property type="entry name" value="DUF7482"/>
</dbReference>
<dbReference type="Pfam" id="PF24298">
    <property type="entry name" value="DUF7482"/>
    <property type="match status" value="1"/>
</dbReference>
<dbReference type="PROSITE" id="PS51257">
    <property type="entry name" value="PROKAR_LIPOPROTEIN"/>
    <property type="match status" value="1"/>
</dbReference>
<evidence type="ECO:0000313" key="3">
    <source>
        <dbReference type="EMBL" id="BCM26039.1"/>
    </source>
</evidence>
<organism evidence="3 4">
    <name type="scientific">Methyloradius palustris</name>
    <dbReference type="NCBI Taxonomy" id="2778876"/>
    <lineage>
        <taxon>Bacteria</taxon>
        <taxon>Pseudomonadati</taxon>
        <taxon>Pseudomonadota</taxon>
        <taxon>Betaproteobacteria</taxon>
        <taxon>Nitrosomonadales</taxon>
        <taxon>Methylophilaceae</taxon>
        <taxon>Methyloradius</taxon>
    </lineage>
</organism>
<keyword evidence="4" id="KW-1185">Reference proteome</keyword>
<evidence type="ECO:0000313" key="4">
    <source>
        <dbReference type="Proteomes" id="UP000826722"/>
    </source>
</evidence>
<feature type="signal peptide" evidence="1">
    <location>
        <begin position="1"/>
        <end position="24"/>
    </location>
</feature>
<reference evidence="3" key="1">
    <citation type="journal article" date="2021" name="Arch. Microbiol.">
        <title>Methyloradius palustris gen. nov., sp. nov., a methanol-oxidizing bacterium isolated from snow.</title>
        <authorList>
            <person name="Miyadera T."/>
            <person name="Kojima H."/>
            <person name="Fukui M."/>
        </authorList>
    </citation>
    <scope>NUCLEOTIDE SEQUENCE</scope>
    <source>
        <strain evidence="3">Zm11</strain>
    </source>
</reference>
<sequence>MKTTKHLALHLNIALLGIVCLTLASCKTVNIEASSKAGYVALPIFPGWVDKHLIHYITTDVNDQAVAKEIGVNYVSRFNEVLPAAGRMPSTHNAVERIYAVTNFKQAKVLPSAPYPIGGNSSDTAYSPIWRMYNVTWVEGTSPYELQSEEEILQAEDKKLVKILATSLIVNCAVIDDKSGNVLPSARLIRKP</sequence>
<proteinExistence type="predicted"/>
<accession>A0A8D5JXE0</accession>
<keyword evidence="1" id="KW-0732">Signal</keyword>
<dbReference type="KEGG" id="mpau:ZMTM_22980"/>
<dbReference type="Proteomes" id="UP000826722">
    <property type="component" value="Chromosome"/>
</dbReference>
<name>A0A8D5JXE0_9PROT</name>